<dbReference type="SUPFAM" id="SSF52218">
    <property type="entry name" value="Flavoproteins"/>
    <property type="match status" value="1"/>
</dbReference>
<comment type="caution">
    <text evidence="3">The sequence shown here is derived from an EMBL/GenBank/DDBJ whole genome shotgun (WGS) entry which is preliminary data.</text>
</comment>
<dbReference type="GO" id="GO:0009055">
    <property type="term" value="F:electron transfer activity"/>
    <property type="evidence" value="ECO:0007669"/>
    <property type="project" value="TreeGrafter"/>
</dbReference>
<feature type="domain" description="Flavodoxin-like fold" evidence="2">
    <location>
        <begin position="1"/>
        <end position="168"/>
    </location>
</feature>
<keyword evidence="4" id="KW-1185">Reference proteome</keyword>
<dbReference type="InterPro" id="IPR003680">
    <property type="entry name" value="Flavodoxin_fold"/>
</dbReference>
<dbReference type="Proteomes" id="UP000011021">
    <property type="component" value="Unassembled WGS sequence"/>
</dbReference>
<evidence type="ECO:0000313" key="3">
    <source>
        <dbReference type="EMBL" id="EFV95069.1"/>
    </source>
</evidence>
<accession>E7RWZ7</accession>
<keyword evidence="1 3" id="KW-0560">Oxidoreductase</keyword>
<dbReference type="PANTHER" id="PTHR47307">
    <property type="entry name" value="GLUTATHIONE-REGULATED POTASSIUM-EFFLUX SYSTEM ANCILLARY PROTEIN KEFG"/>
    <property type="match status" value="1"/>
</dbReference>
<dbReference type="EMBL" id="AEQP01000005">
    <property type="protein sequence ID" value="EFV95069.1"/>
    <property type="molecule type" value="Genomic_DNA"/>
</dbReference>
<organism evidence="3 4">
    <name type="scientific">Lautropia mirabilis ATCC 51599</name>
    <dbReference type="NCBI Taxonomy" id="887898"/>
    <lineage>
        <taxon>Bacteria</taxon>
        <taxon>Pseudomonadati</taxon>
        <taxon>Pseudomonadota</taxon>
        <taxon>Betaproteobacteria</taxon>
        <taxon>Burkholderiales</taxon>
        <taxon>Burkholderiaceae</taxon>
        <taxon>Lautropia</taxon>
    </lineage>
</organism>
<dbReference type="GO" id="GO:0003955">
    <property type="term" value="F:NAD(P)H dehydrogenase (quinone) activity"/>
    <property type="evidence" value="ECO:0007669"/>
    <property type="project" value="TreeGrafter"/>
</dbReference>
<dbReference type="EC" id="1.6.99.-" evidence="3"/>
<dbReference type="RefSeq" id="WP_005673458.1">
    <property type="nucleotide sequence ID" value="NZ_CP146288.1"/>
</dbReference>
<evidence type="ECO:0000259" key="2">
    <source>
        <dbReference type="Pfam" id="PF02525"/>
    </source>
</evidence>
<protein>
    <submittedName>
        <fullName evidence="3">General stress protein 14</fullName>
        <ecNumber evidence="3">1.6.99.-</ecNumber>
    </submittedName>
</protein>
<evidence type="ECO:0000256" key="1">
    <source>
        <dbReference type="ARBA" id="ARBA00023002"/>
    </source>
</evidence>
<dbReference type="GO" id="GO:0010181">
    <property type="term" value="F:FMN binding"/>
    <property type="evidence" value="ECO:0007669"/>
    <property type="project" value="TreeGrafter"/>
</dbReference>
<dbReference type="eggNOG" id="COG2249">
    <property type="taxonomic scope" value="Bacteria"/>
</dbReference>
<dbReference type="Gene3D" id="3.40.50.360">
    <property type="match status" value="1"/>
</dbReference>
<evidence type="ECO:0000313" key="4">
    <source>
        <dbReference type="Proteomes" id="UP000011021"/>
    </source>
</evidence>
<name>E7RWZ7_9BURK</name>
<dbReference type="Pfam" id="PF02525">
    <property type="entry name" value="Flavodoxin_2"/>
    <property type="match status" value="1"/>
</dbReference>
<sequence length="196" mass="21751">MKILVNLFHPHLDSSRVNRAWARRLAAQPDITVRDIHALYPDGRIDVVAEQKALLAHDRLVFQHPFYWYSVPPLMKQWLDDVLVYGWAYGPGGDALAGKEWVSAISTGGPADSYQAGGYNGFSMSEFLKPLQQTAHLLKTRFLPAYVFHGAVSASDDDVRRSADAMLAHISDPLLDPAKRLAALQADMEKRGIVLG</sequence>
<dbReference type="AlphaFoldDB" id="E7RWZ7"/>
<dbReference type="InterPro" id="IPR029039">
    <property type="entry name" value="Flavoprotein-like_sf"/>
</dbReference>
<dbReference type="HOGENOM" id="CLU_058643_0_2_4"/>
<proteinExistence type="predicted"/>
<dbReference type="PANTHER" id="PTHR47307:SF1">
    <property type="entry name" value="GLUTATHIONE-REGULATED POTASSIUM-EFFLUX SYSTEM ANCILLARY PROTEIN KEFG"/>
    <property type="match status" value="1"/>
</dbReference>
<dbReference type="STRING" id="887898.HMPREF0551_1210"/>
<dbReference type="InterPro" id="IPR046980">
    <property type="entry name" value="KefG/KefF"/>
</dbReference>
<gene>
    <name evidence="3" type="primary">ywrO</name>
    <name evidence="3" type="ORF">HMPREF0551_1210</name>
</gene>
<reference evidence="3 4" key="1">
    <citation type="submission" date="2010-12" db="EMBL/GenBank/DDBJ databases">
        <authorList>
            <person name="Muzny D."/>
            <person name="Qin X."/>
            <person name="Deng J."/>
            <person name="Jiang H."/>
            <person name="Liu Y."/>
            <person name="Qu J."/>
            <person name="Song X.-Z."/>
            <person name="Zhang L."/>
            <person name="Thornton R."/>
            <person name="Coyle M."/>
            <person name="Francisco L."/>
            <person name="Jackson L."/>
            <person name="Javaid M."/>
            <person name="Korchina V."/>
            <person name="Kovar C."/>
            <person name="Mata R."/>
            <person name="Mathew T."/>
            <person name="Ngo R."/>
            <person name="Nguyen L."/>
            <person name="Nguyen N."/>
            <person name="Okwuonu G."/>
            <person name="Ongeri F."/>
            <person name="Pham C."/>
            <person name="Simmons D."/>
            <person name="Wilczek-Boney K."/>
            <person name="Hale W."/>
            <person name="Jakkamsetti A."/>
            <person name="Pham P."/>
            <person name="Ruth R."/>
            <person name="San Lucas F."/>
            <person name="Warren J."/>
            <person name="Zhang J."/>
            <person name="Zhao Z."/>
            <person name="Zhou C."/>
            <person name="Zhu D."/>
            <person name="Lee S."/>
            <person name="Bess C."/>
            <person name="Blankenburg K."/>
            <person name="Forbes L."/>
            <person name="Fu Q."/>
            <person name="Gubbala S."/>
            <person name="Hirani K."/>
            <person name="Jayaseelan J.C."/>
            <person name="Lara F."/>
            <person name="Munidasa M."/>
            <person name="Palculict T."/>
            <person name="Patil S."/>
            <person name="Pu L.-L."/>
            <person name="Saada N."/>
            <person name="Tang L."/>
            <person name="Weissenberger G."/>
            <person name="Zhu Y."/>
            <person name="Hemphill L."/>
            <person name="Shang Y."/>
            <person name="Youmans B."/>
            <person name="Ayvaz T."/>
            <person name="Ross M."/>
            <person name="Santibanez J."/>
            <person name="Aqrawi P."/>
            <person name="Gross S."/>
            <person name="Joshi V."/>
            <person name="Fowler G."/>
            <person name="Nazareth L."/>
            <person name="Reid J."/>
            <person name="Worley K."/>
            <person name="Petrosino J."/>
            <person name="Highlander S."/>
            <person name="Gibbs R."/>
        </authorList>
    </citation>
    <scope>NUCLEOTIDE SEQUENCE [LARGE SCALE GENOMIC DNA]</scope>
    <source>
        <strain evidence="3 4">ATCC 51599</strain>
    </source>
</reference>